<proteinExistence type="predicted"/>
<organism evidence="2 3">
    <name type="scientific">Pyrodictium abyssi</name>
    <dbReference type="NCBI Taxonomy" id="54256"/>
    <lineage>
        <taxon>Archaea</taxon>
        <taxon>Thermoproteota</taxon>
        <taxon>Thermoprotei</taxon>
        <taxon>Desulfurococcales</taxon>
        <taxon>Pyrodictiaceae</taxon>
        <taxon>Pyrodictium</taxon>
    </lineage>
</organism>
<feature type="transmembrane region" description="Helical" evidence="1">
    <location>
        <begin position="179"/>
        <end position="198"/>
    </location>
</feature>
<feature type="transmembrane region" description="Helical" evidence="1">
    <location>
        <begin position="124"/>
        <end position="145"/>
    </location>
</feature>
<evidence type="ECO:0000256" key="1">
    <source>
        <dbReference type="SAM" id="Phobius"/>
    </source>
</evidence>
<dbReference type="EMBL" id="AP028907">
    <property type="protein sequence ID" value="BES80452.1"/>
    <property type="molecule type" value="Genomic_DNA"/>
</dbReference>
<evidence type="ECO:0000313" key="3">
    <source>
        <dbReference type="Proteomes" id="UP001341135"/>
    </source>
</evidence>
<feature type="transmembrane region" description="Helical" evidence="1">
    <location>
        <begin position="50"/>
        <end position="66"/>
    </location>
</feature>
<accession>A0ABN6ZRJ7</accession>
<dbReference type="Proteomes" id="UP001341135">
    <property type="component" value="Chromosome"/>
</dbReference>
<keyword evidence="1" id="KW-0812">Transmembrane</keyword>
<keyword evidence="1" id="KW-0472">Membrane</keyword>
<gene>
    <name evidence="2" type="ORF">PABY_00190</name>
</gene>
<dbReference type="GeneID" id="89288043"/>
<evidence type="ECO:0000313" key="2">
    <source>
        <dbReference type="EMBL" id="BES80452.1"/>
    </source>
</evidence>
<sequence>MSHIHYMYASAAATGVAWLLAALYLVSAVAAAAVALLLYRGYRVSGDQRLALLSIGFGLVAVGSLVDLASGVVVSTSLSWLAYMLGYMVMLAARDVREEAEAEAYAAAPSVAAVWASQARPYSYAPLAMTGSLIAGVLAFAAFLGIQGRLRIAGLGVAASHVLEAVALLGVLYPGLLVASVALRAASLAAMTLVLVLATRSGPRL</sequence>
<keyword evidence="1" id="KW-1133">Transmembrane helix</keyword>
<feature type="transmembrane region" description="Helical" evidence="1">
    <location>
        <begin position="152"/>
        <end position="173"/>
    </location>
</feature>
<name>A0ABN6ZRJ7_9CREN</name>
<feature type="transmembrane region" description="Helical" evidence="1">
    <location>
        <begin position="16"/>
        <end position="38"/>
    </location>
</feature>
<protein>
    <recommendedName>
        <fullName evidence="4">Lysoplasmalogenase</fullName>
    </recommendedName>
</protein>
<dbReference type="RefSeq" id="WP_338250709.1">
    <property type="nucleotide sequence ID" value="NZ_AP028907.1"/>
</dbReference>
<keyword evidence="3" id="KW-1185">Reference proteome</keyword>
<evidence type="ECO:0008006" key="4">
    <source>
        <dbReference type="Google" id="ProtNLM"/>
    </source>
</evidence>
<reference evidence="2 3" key="1">
    <citation type="submission" date="2023-09" db="EMBL/GenBank/DDBJ databases">
        <title>Pyrofollis japonicus gen. nov. sp. nov., a novel member of the family Pyrodictiaceae isolated from the Iheya North hydrothermal field.</title>
        <authorList>
            <person name="Miyazaki U."/>
            <person name="Sanari M."/>
            <person name="Tame A."/>
            <person name="Kitajima M."/>
            <person name="Okamoto A."/>
            <person name="Sawayama S."/>
            <person name="Miyazaki J."/>
            <person name="Takai K."/>
            <person name="Nakagawa S."/>
        </authorList>
    </citation>
    <scope>NUCLEOTIDE SEQUENCE [LARGE SCALE GENOMIC DNA]</scope>
    <source>
        <strain evidence="2 3">AV2</strain>
    </source>
</reference>